<evidence type="ECO:0000256" key="1">
    <source>
        <dbReference type="SAM" id="MobiDB-lite"/>
    </source>
</evidence>
<evidence type="ECO:0000313" key="3">
    <source>
        <dbReference type="Proteomes" id="UP000601435"/>
    </source>
</evidence>
<feature type="compositionally biased region" description="Basic and acidic residues" evidence="1">
    <location>
        <begin position="68"/>
        <end position="79"/>
    </location>
</feature>
<feature type="non-terminal residue" evidence="2">
    <location>
        <position position="1"/>
    </location>
</feature>
<keyword evidence="3" id="KW-1185">Reference proteome</keyword>
<reference evidence="2" key="1">
    <citation type="submission" date="2021-02" db="EMBL/GenBank/DDBJ databases">
        <authorList>
            <person name="Dougan E. K."/>
            <person name="Rhodes N."/>
            <person name="Thang M."/>
            <person name="Chan C."/>
        </authorList>
    </citation>
    <scope>NUCLEOTIDE SEQUENCE</scope>
</reference>
<feature type="region of interest" description="Disordered" evidence="1">
    <location>
        <begin position="54"/>
        <end position="109"/>
    </location>
</feature>
<protein>
    <submittedName>
        <fullName evidence="2">Uncharacterized protein</fullName>
    </submittedName>
</protein>
<sequence>MMGFGLPAGAPGPFFVRDVVLFGRGALRPAPFAGRDHLVEVPLTRREAEKALRKERLSGEVLALTAETDDKEKENKENPPGKTPWRKMFSDGILEPPAEKPAKTEESEAPMPCCLVVCESSDRATAAAEKLKGQVIPGLPKTWPPQDAGTNGVEAAKQILETQEKVWQSLRSETVREVGLFKEPMP</sequence>
<organism evidence="2 3">
    <name type="scientific">Symbiodinium necroappetens</name>
    <dbReference type="NCBI Taxonomy" id="1628268"/>
    <lineage>
        <taxon>Eukaryota</taxon>
        <taxon>Sar</taxon>
        <taxon>Alveolata</taxon>
        <taxon>Dinophyceae</taxon>
        <taxon>Suessiales</taxon>
        <taxon>Symbiodiniaceae</taxon>
        <taxon>Symbiodinium</taxon>
    </lineage>
</organism>
<dbReference type="Proteomes" id="UP000601435">
    <property type="component" value="Unassembled WGS sequence"/>
</dbReference>
<feature type="compositionally biased region" description="Basic and acidic residues" evidence="1">
    <location>
        <begin position="97"/>
        <end position="106"/>
    </location>
</feature>
<accession>A0A812QXT9</accession>
<proteinExistence type="predicted"/>
<dbReference type="AlphaFoldDB" id="A0A812QXT9"/>
<name>A0A812QXT9_9DINO</name>
<gene>
    <name evidence="2" type="ORF">SNEC2469_LOCUS11246</name>
</gene>
<evidence type="ECO:0000313" key="2">
    <source>
        <dbReference type="EMBL" id="CAE7408871.1"/>
    </source>
</evidence>
<dbReference type="EMBL" id="CAJNJA010017831">
    <property type="protein sequence ID" value="CAE7408871.1"/>
    <property type="molecule type" value="Genomic_DNA"/>
</dbReference>
<dbReference type="OrthoDB" id="442032at2759"/>
<comment type="caution">
    <text evidence="2">The sequence shown here is derived from an EMBL/GenBank/DDBJ whole genome shotgun (WGS) entry which is preliminary data.</text>
</comment>